<organism evidence="1 2">
    <name type="scientific">Catenovulum sediminis</name>
    <dbReference type="NCBI Taxonomy" id="1740262"/>
    <lineage>
        <taxon>Bacteria</taxon>
        <taxon>Pseudomonadati</taxon>
        <taxon>Pseudomonadota</taxon>
        <taxon>Gammaproteobacteria</taxon>
        <taxon>Alteromonadales</taxon>
        <taxon>Alteromonadaceae</taxon>
        <taxon>Catenovulum</taxon>
    </lineage>
</organism>
<proteinExistence type="predicted"/>
<name>A0ABV1RGN8_9ALTE</name>
<evidence type="ECO:0000313" key="2">
    <source>
        <dbReference type="Proteomes" id="UP001467690"/>
    </source>
</evidence>
<dbReference type="EMBL" id="JBELOE010000197">
    <property type="protein sequence ID" value="MER2492103.1"/>
    <property type="molecule type" value="Genomic_DNA"/>
</dbReference>
<keyword evidence="2" id="KW-1185">Reference proteome</keyword>
<reference evidence="1 2" key="1">
    <citation type="submission" date="2024-06" db="EMBL/GenBank/DDBJ databases">
        <authorList>
            <person name="Chen R.Y."/>
        </authorList>
    </citation>
    <scope>NUCLEOTIDE SEQUENCE [LARGE SCALE GENOMIC DNA]</scope>
    <source>
        <strain evidence="1 2">D2</strain>
    </source>
</reference>
<dbReference type="Proteomes" id="UP001467690">
    <property type="component" value="Unassembled WGS sequence"/>
</dbReference>
<gene>
    <name evidence="1" type="ORF">ABS311_09430</name>
</gene>
<evidence type="ECO:0000313" key="1">
    <source>
        <dbReference type="EMBL" id="MER2492103.1"/>
    </source>
</evidence>
<protein>
    <submittedName>
        <fullName evidence="1">DUF1949 domain-containing protein</fullName>
    </submittedName>
</protein>
<sequence>MQRFFSSLFELDIFTRSLDSLNSNQTCQHCACSNSWVSHGFIYRQSGLKVGKRILCANRYGKSGCGRTLALYLSDFIPNRHYSFSVIWAFVLSLLQGSTVEQAYYSAIGHGHFSHRQAYRWLSALYAQLGLFRSWLARLNLNLLDTGYLNFRSTRLAVLLSTLASFAQRFTNISSIQAGLNCRFC</sequence>
<comment type="caution">
    <text evidence="1">The sequence shown here is derived from an EMBL/GenBank/DDBJ whole genome shotgun (WGS) entry which is preliminary data.</text>
</comment>
<dbReference type="RefSeq" id="WP_350401597.1">
    <property type="nucleotide sequence ID" value="NZ_JBELOE010000197.1"/>
</dbReference>
<accession>A0ABV1RGN8</accession>